<protein>
    <submittedName>
        <fullName evidence="1">Uncharacterized protein</fullName>
    </submittedName>
</protein>
<proteinExistence type="predicted"/>
<organism evidence="1 2">
    <name type="scientific">Pseudomonas costantinii</name>
    <dbReference type="NCBI Taxonomy" id="168469"/>
    <lineage>
        <taxon>Bacteria</taxon>
        <taxon>Pseudomonadati</taxon>
        <taxon>Pseudomonadota</taxon>
        <taxon>Gammaproteobacteria</taxon>
        <taxon>Pseudomonadales</taxon>
        <taxon>Pseudomonadaceae</taxon>
        <taxon>Pseudomonas</taxon>
    </lineage>
</organism>
<gene>
    <name evidence="1" type="ORF">SAMN04515675_0007</name>
</gene>
<evidence type="ECO:0000313" key="1">
    <source>
        <dbReference type="EMBL" id="SEC62020.1"/>
    </source>
</evidence>
<dbReference type="EMBL" id="FNTS01000001">
    <property type="protein sequence ID" value="SEC62020.1"/>
    <property type="molecule type" value="Genomic_DNA"/>
</dbReference>
<comment type="caution">
    <text evidence="1">The sequence shown here is derived from an EMBL/GenBank/DDBJ whole genome shotgun (WGS) entry which is preliminary data.</text>
</comment>
<reference evidence="1 2" key="1">
    <citation type="submission" date="2016-10" db="EMBL/GenBank/DDBJ databases">
        <authorList>
            <person name="Varghese N."/>
            <person name="Submissions S."/>
        </authorList>
    </citation>
    <scope>NUCLEOTIDE SEQUENCE [LARGE SCALE GENOMIC DNA]</scope>
    <source>
        <strain evidence="1 2">BS2773</strain>
    </source>
</reference>
<name>A0A1H4U0E8_9PSED</name>
<accession>A0A1H4U0E8</accession>
<evidence type="ECO:0000313" key="2">
    <source>
        <dbReference type="Proteomes" id="UP000182179"/>
    </source>
</evidence>
<keyword evidence="2" id="KW-1185">Reference proteome</keyword>
<sequence length="63" mass="6481">MSAAPEKPVSFAAVAQAVFDANPFLPPWAPCSPIGKSRHWLGDPLLPAAGGLSPRGHSRGPGH</sequence>
<dbReference type="Proteomes" id="UP000182179">
    <property type="component" value="Unassembled WGS sequence"/>
</dbReference>
<dbReference type="RefSeq" id="WP_074851284.1">
    <property type="nucleotide sequence ID" value="NZ_FNTS01000001.1"/>
</dbReference>